<dbReference type="Proteomes" id="UP000298416">
    <property type="component" value="Unassembled WGS sequence"/>
</dbReference>
<evidence type="ECO:0000313" key="2">
    <source>
        <dbReference type="Proteomes" id="UP000298416"/>
    </source>
</evidence>
<reference evidence="1" key="1">
    <citation type="submission" date="2018-01" db="EMBL/GenBank/DDBJ databases">
        <authorList>
            <person name="Mao J.F."/>
        </authorList>
    </citation>
    <scope>NUCLEOTIDE SEQUENCE</scope>
    <source>
        <strain evidence="1">Huo1</strain>
        <tissue evidence="1">Leaf</tissue>
    </source>
</reference>
<dbReference type="EMBL" id="PNBA02000016">
    <property type="protein sequence ID" value="KAG6397358.1"/>
    <property type="molecule type" value="Genomic_DNA"/>
</dbReference>
<evidence type="ECO:0000313" key="1">
    <source>
        <dbReference type="EMBL" id="KAG6397358.1"/>
    </source>
</evidence>
<comment type="caution">
    <text evidence="1">The sequence shown here is derived from an EMBL/GenBank/DDBJ whole genome shotgun (WGS) entry which is preliminary data.</text>
</comment>
<dbReference type="AlphaFoldDB" id="A0A8X8WLS0"/>
<sequence length="107" mass="11164">MVKIELEGNGGNDWEIIGAATIEQVAEESAGVVADRSCTRVEGGDTASVALIQSPTSDGAALEVRSCSNSGTETSAAAVAEKPVVVMKKWQHPAAPFMPFVQIDLMM</sequence>
<proteinExistence type="predicted"/>
<keyword evidence="2" id="KW-1185">Reference proteome</keyword>
<organism evidence="1">
    <name type="scientific">Salvia splendens</name>
    <name type="common">Scarlet sage</name>
    <dbReference type="NCBI Taxonomy" id="180675"/>
    <lineage>
        <taxon>Eukaryota</taxon>
        <taxon>Viridiplantae</taxon>
        <taxon>Streptophyta</taxon>
        <taxon>Embryophyta</taxon>
        <taxon>Tracheophyta</taxon>
        <taxon>Spermatophyta</taxon>
        <taxon>Magnoliopsida</taxon>
        <taxon>eudicotyledons</taxon>
        <taxon>Gunneridae</taxon>
        <taxon>Pentapetalae</taxon>
        <taxon>asterids</taxon>
        <taxon>lamiids</taxon>
        <taxon>Lamiales</taxon>
        <taxon>Lamiaceae</taxon>
        <taxon>Nepetoideae</taxon>
        <taxon>Mentheae</taxon>
        <taxon>Salviinae</taxon>
        <taxon>Salvia</taxon>
        <taxon>Salvia subgen. Calosphace</taxon>
        <taxon>core Calosphace</taxon>
    </lineage>
</organism>
<name>A0A8X8WLS0_SALSN</name>
<reference evidence="1" key="2">
    <citation type="submission" date="2020-08" db="EMBL/GenBank/DDBJ databases">
        <title>Plant Genome Project.</title>
        <authorList>
            <person name="Zhang R.-G."/>
        </authorList>
    </citation>
    <scope>NUCLEOTIDE SEQUENCE</scope>
    <source>
        <strain evidence="1">Huo1</strain>
        <tissue evidence="1">Leaf</tissue>
    </source>
</reference>
<accession>A0A8X8WLS0</accession>
<protein>
    <submittedName>
        <fullName evidence="1">Uncharacterized protein</fullName>
    </submittedName>
</protein>
<gene>
    <name evidence="1" type="ORF">SASPL_143525</name>
</gene>